<reference evidence="3 4" key="1">
    <citation type="submission" date="2021-05" db="EMBL/GenBank/DDBJ databases">
        <title>A Polyphasic approach of four new species of the genus Ohtaekwangia: Ohtaekwangia histidinii sp. nov., Ohtaekwangia cretensis sp. nov., Ohtaekwangia indiensis sp. nov., Ohtaekwangia reichenbachii sp. nov. from diverse environment.</title>
        <authorList>
            <person name="Octaviana S."/>
        </authorList>
    </citation>
    <scope>NUCLEOTIDE SEQUENCE [LARGE SCALE GENOMIC DNA]</scope>
    <source>
        <strain evidence="3 4">PWU4</strain>
    </source>
</reference>
<dbReference type="InterPro" id="IPR003347">
    <property type="entry name" value="JmjC_dom"/>
</dbReference>
<comment type="caution">
    <text evidence="3">The sequence shown here is derived from an EMBL/GenBank/DDBJ whole genome shotgun (WGS) entry which is preliminary data.</text>
</comment>
<proteinExistence type="predicted"/>
<keyword evidence="1" id="KW-0812">Transmembrane</keyword>
<evidence type="ECO:0000256" key="1">
    <source>
        <dbReference type="SAM" id="Phobius"/>
    </source>
</evidence>
<dbReference type="InterPro" id="IPR041667">
    <property type="entry name" value="Cupin_8"/>
</dbReference>
<keyword evidence="4" id="KW-1185">Reference proteome</keyword>
<keyword evidence="1" id="KW-1133">Transmembrane helix</keyword>
<dbReference type="EMBL" id="JAHESF010000001">
    <property type="protein sequence ID" value="MBT1695446.1"/>
    <property type="molecule type" value="Genomic_DNA"/>
</dbReference>
<protein>
    <submittedName>
        <fullName evidence="3">Cupin-like domain-containing protein</fullName>
    </submittedName>
</protein>
<dbReference type="PANTHER" id="PTHR12461:SF105">
    <property type="entry name" value="HYPOXIA-INDUCIBLE FACTOR 1-ALPHA INHIBITOR"/>
    <property type="match status" value="1"/>
</dbReference>
<gene>
    <name evidence="3" type="ORF">KK083_01070</name>
</gene>
<evidence type="ECO:0000259" key="2">
    <source>
        <dbReference type="PROSITE" id="PS51184"/>
    </source>
</evidence>
<sequence>MDNLSVLVKEEVNEMEKTINDFFSIIPGIENAAPAPAVDAQTLKEDVFIREWVSRNRPCLIKGAVKHWPAVEKWRHKEYWLSKCENFEVSVYPHQNYINQTLHNNGHERMQYHDAIERLFSNKDHVFSMPGEQITENNRFAAILNDLGTFTFMPSPDPPRWYEKRRFFSYRRAHTAWHYHGVDETLMCQVNGAKRVALFSPSIPQAKHVTNFLLKEKYLEGQTLDKDLDLKPIIADVEEGDALYIPPYWHHGVVPKDGEIGFTLAFCWPSPIHILGDFSNFFVRDLYRGAMWPLGVKTFLLPLLGCYAGFMHYKRKLLGAQ</sequence>
<evidence type="ECO:0000313" key="3">
    <source>
        <dbReference type="EMBL" id="MBT1695446.1"/>
    </source>
</evidence>
<accession>A0AAP2DFH6</accession>
<keyword evidence="1" id="KW-0472">Membrane</keyword>
<dbReference type="Gene3D" id="2.60.120.650">
    <property type="entry name" value="Cupin"/>
    <property type="match status" value="1"/>
</dbReference>
<feature type="domain" description="JmjC" evidence="2">
    <location>
        <begin position="129"/>
        <end position="283"/>
    </location>
</feature>
<dbReference type="AlphaFoldDB" id="A0AAP2DFH6"/>
<dbReference type="PANTHER" id="PTHR12461">
    <property type="entry name" value="HYPOXIA-INDUCIBLE FACTOR 1 ALPHA INHIBITOR-RELATED"/>
    <property type="match status" value="1"/>
</dbReference>
<dbReference type="Proteomes" id="UP001319200">
    <property type="component" value="Unassembled WGS sequence"/>
</dbReference>
<dbReference type="PROSITE" id="PS51184">
    <property type="entry name" value="JMJC"/>
    <property type="match status" value="1"/>
</dbReference>
<dbReference type="RefSeq" id="WP_254159344.1">
    <property type="nucleotide sequence ID" value="NZ_JAHESF010000001.1"/>
</dbReference>
<dbReference type="Pfam" id="PF13621">
    <property type="entry name" value="Cupin_8"/>
    <property type="match status" value="1"/>
</dbReference>
<organism evidence="3 4">
    <name type="scientific">Chryseosolibacter histidini</name>
    <dbReference type="NCBI Taxonomy" id="2782349"/>
    <lineage>
        <taxon>Bacteria</taxon>
        <taxon>Pseudomonadati</taxon>
        <taxon>Bacteroidota</taxon>
        <taxon>Cytophagia</taxon>
        <taxon>Cytophagales</taxon>
        <taxon>Chryseotaleaceae</taxon>
        <taxon>Chryseosolibacter</taxon>
    </lineage>
</organism>
<dbReference type="SUPFAM" id="SSF51197">
    <property type="entry name" value="Clavaminate synthase-like"/>
    <property type="match status" value="1"/>
</dbReference>
<feature type="transmembrane region" description="Helical" evidence="1">
    <location>
        <begin position="290"/>
        <end position="310"/>
    </location>
</feature>
<name>A0AAP2DFH6_9BACT</name>
<evidence type="ECO:0000313" key="4">
    <source>
        <dbReference type="Proteomes" id="UP001319200"/>
    </source>
</evidence>